<evidence type="ECO:0000259" key="7">
    <source>
        <dbReference type="PROSITE" id="PS50885"/>
    </source>
</evidence>
<keyword evidence="5" id="KW-1133">Transmembrane helix</keyword>
<keyword evidence="1 3" id="KW-0807">Transducer</keyword>
<evidence type="ECO:0000256" key="4">
    <source>
        <dbReference type="SAM" id="MobiDB-lite"/>
    </source>
</evidence>
<evidence type="ECO:0000256" key="2">
    <source>
        <dbReference type="ARBA" id="ARBA00029447"/>
    </source>
</evidence>
<dbReference type="SUPFAM" id="SSF58104">
    <property type="entry name" value="Methyl-accepting chemotaxis protein (MCP) signaling domain"/>
    <property type="match status" value="1"/>
</dbReference>
<dbReference type="CDD" id="cd06225">
    <property type="entry name" value="HAMP"/>
    <property type="match status" value="1"/>
</dbReference>
<keyword evidence="5" id="KW-0812">Transmembrane</keyword>
<dbReference type="PROSITE" id="PS50111">
    <property type="entry name" value="CHEMOTAXIS_TRANSDUC_2"/>
    <property type="match status" value="1"/>
</dbReference>
<dbReference type="PROSITE" id="PS50885">
    <property type="entry name" value="HAMP"/>
    <property type="match status" value="1"/>
</dbReference>
<accession>A0ABV2TM63</accession>
<dbReference type="InterPro" id="IPR004089">
    <property type="entry name" value="MCPsignal_dom"/>
</dbReference>
<dbReference type="EMBL" id="JBEWZI010000010">
    <property type="protein sequence ID" value="MET7014628.1"/>
    <property type="molecule type" value="Genomic_DNA"/>
</dbReference>
<protein>
    <submittedName>
        <fullName evidence="8">Methyl-accepting chemotaxis protein</fullName>
    </submittedName>
</protein>
<reference evidence="8 9" key="1">
    <citation type="submission" date="2024-07" db="EMBL/GenBank/DDBJ databases">
        <title>Uliginosibacterium flavum JJ3220;KACC:17644.</title>
        <authorList>
            <person name="Kim M.K."/>
        </authorList>
    </citation>
    <scope>NUCLEOTIDE SEQUENCE [LARGE SCALE GENOMIC DNA]</scope>
    <source>
        <strain evidence="8 9">KACC:17644</strain>
    </source>
</reference>
<dbReference type="InterPro" id="IPR004090">
    <property type="entry name" value="Chemotax_Me-accpt_rcpt"/>
</dbReference>
<evidence type="ECO:0000256" key="5">
    <source>
        <dbReference type="SAM" id="Phobius"/>
    </source>
</evidence>
<feature type="compositionally biased region" description="Low complexity" evidence="4">
    <location>
        <begin position="299"/>
        <end position="313"/>
    </location>
</feature>
<proteinExistence type="inferred from homology"/>
<feature type="transmembrane region" description="Helical" evidence="5">
    <location>
        <begin position="12"/>
        <end position="34"/>
    </location>
</feature>
<dbReference type="InterPro" id="IPR003660">
    <property type="entry name" value="HAMP_dom"/>
</dbReference>
<keyword evidence="9" id="KW-1185">Reference proteome</keyword>
<evidence type="ECO:0000256" key="3">
    <source>
        <dbReference type="PROSITE-ProRule" id="PRU00284"/>
    </source>
</evidence>
<evidence type="ECO:0000313" key="9">
    <source>
        <dbReference type="Proteomes" id="UP001549691"/>
    </source>
</evidence>
<evidence type="ECO:0000259" key="6">
    <source>
        <dbReference type="PROSITE" id="PS50111"/>
    </source>
</evidence>
<sequence length="513" mass="54961">MPTLNLNSISTRLGLLFLVIITALLAVSGGINYFSAKAELETALEEDANNAIARIQTNLSMPLWNFDKPVMAATLKAELGAGFIQSIDLKTPKNWGLIIGRDKDGKPDELKEQMANAGELLSKDAEVTYTEGEKTQSIGKFTLLYSRANVDSALRSALGGIVLEIIVLDVALLFALSMALRLIVINPLHRIRDALKDIAEGEANLTRRLDTTSNNEFSEVAQWFNTFVARIQGVIREVGDSVAEQISASRELTSAAEKVSSASSHQSEAVQSTAAAIEEMSVSVSHIAENTHNVETETRSAASTASGGAQSARQAAGEIRQIAQSITGVSETVSALAKRSDEIGSIVNVIKEIADQTNLLALNAAIEAARAGEQGRGFAVVADEVRKLAERTTVATQEINSKIEAVQRDTSDAVVGIRDANLKVEAGVKSTSDVAEALRIIEDQSTETVGHISTISVSVSEQSSVSQDIARHIERIAHSSEENQEVAETTNRLSVRLSDIASRLDATVRRFTV</sequence>
<comment type="similarity">
    <text evidence="2">Belongs to the methyl-accepting chemotaxis (MCP) protein family.</text>
</comment>
<dbReference type="RefSeq" id="WP_354601090.1">
    <property type="nucleotide sequence ID" value="NZ_JBEWZI010000010.1"/>
</dbReference>
<name>A0ABV2TM63_9RHOO</name>
<dbReference type="SMART" id="SM00304">
    <property type="entry name" value="HAMP"/>
    <property type="match status" value="2"/>
</dbReference>
<keyword evidence="5" id="KW-0472">Membrane</keyword>
<dbReference type="Pfam" id="PF00015">
    <property type="entry name" value="MCPsignal"/>
    <property type="match status" value="1"/>
</dbReference>
<gene>
    <name evidence="8" type="ORF">ABXR19_10550</name>
</gene>
<dbReference type="PANTHER" id="PTHR32089">
    <property type="entry name" value="METHYL-ACCEPTING CHEMOTAXIS PROTEIN MCPB"/>
    <property type="match status" value="1"/>
</dbReference>
<feature type="region of interest" description="Disordered" evidence="4">
    <location>
        <begin position="294"/>
        <end position="313"/>
    </location>
</feature>
<organism evidence="8 9">
    <name type="scientific">Uliginosibacterium flavum</name>
    <dbReference type="NCBI Taxonomy" id="1396831"/>
    <lineage>
        <taxon>Bacteria</taxon>
        <taxon>Pseudomonadati</taxon>
        <taxon>Pseudomonadota</taxon>
        <taxon>Betaproteobacteria</taxon>
        <taxon>Rhodocyclales</taxon>
        <taxon>Zoogloeaceae</taxon>
        <taxon>Uliginosibacterium</taxon>
    </lineage>
</organism>
<comment type="caution">
    <text evidence="8">The sequence shown here is derived from an EMBL/GenBank/DDBJ whole genome shotgun (WGS) entry which is preliminary data.</text>
</comment>
<dbReference type="CDD" id="cd11386">
    <property type="entry name" value="MCP_signal"/>
    <property type="match status" value="1"/>
</dbReference>
<dbReference type="Gene3D" id="1.10.287.950">
    <property type="entry name" value="Methyl-accepting chemotaxis protein"/>
    <property type="match status" value="1"/>
</dbReference>
<dbReference type="PRINTS" id="PR00260">
    <property type="entry name" value="CHEMTRNSDUCR"/>
</dbReference>
<dbReference type="PANTHER" id="PTHR32089:SF112">
    <property type="entry name" value="LYSOZYME-LIKE PROTEIN-RELATED"/>
    <property type="match status" value="1"/>
</dbReference>
<feature type="domain" description="HAMP" evidence="7">
    <location>
        <begin position="182"/>
        <end position="236"/>
    </location>
</feature>
<evidence type="ECO:0000256" key="1">
    <source>
        <dbReference type="ARBA" id="ARBA00023224"/>
    </source>
</evidence>
<evidence type="ECO:0000313" key="8">
    <source>
        <dbReference type="EMBL" id="MET7014628.1"/>
    </source>
</evidence>
<dbReference type="Proteomes" id="UP001549691">
    <property type="component" value="Unassembled WGS sequence"/>
</dbReference>
<feature type="domain" description="Methyl-accepting transducer" evidence="6">
    <location>
        <begin position="241"/>
        <end position="477"/>
    </location>
</feature>
<dbReference type="SMART" id="SM00283">
    <property type="entry name" value="MA"/>
    <property type="match status" value="1"/>
</dbReference>
<dbReference type="Pfam" id="PF00672">
    <property type="entry name" value="HAMP"/>
    <property type="match status" value="1"/>
</dbReference>